<feature type="coiled-coil region" evidence="9">
    <location>
        <begin position="360"/>
        <end position="394"/>
    </location>
</feature>
<dbReference type="Gene3D" id="3.40.50.300">
    <property type="entry name" value="P-loop containing nucleotide triphosphate hydrolases"/>
    <property type="match status" value="2"/>
</dbReference>
<dbReference type="GO" id="GO:0005524">
    <property type="term" value="F:ATP binding"/>
    <property type="evidence" value="ECO:0007669"/>
    <property type="project" value="UniProtKB-KW"/>
</dbReference>
<dbReference type="GO" id="GO:0007076">
    <property type="term" value="P:mitotic chromosome condensation"/>
    <property type="evidence" value="ECO:0007669"/>
    <property type="project" value="TreeGrafter"/>
</dbReference>
<dbReference type="GO" id="GO:0016887">
    <property type="term" value="F:ATP hydrolysis activity"/>
    <property type="evidence" value="ECO:0007669"/>
    <property type="project" value="InterPro"/>
</dbReference>
<evidence type="ECO:0000313" key="12">
    <source>
        <dbReference type="EMBL" id="CAB3359778.1"/>
    </source>
</evidence>
<dbReference type="Gene3D" id="3.30.70.1620">
    <property type="match status" value="1"/>
</dbReference>
<evidence type="ECO:0000256" key="1">
    <source>
        <dbReference type="ARBA" id="ARBA00004123"/>
    </source>
</evidence>
<keyword evidence="6" id="KW-0226">DNA condensation</keyword>
<dbReference type="EMBL" id="CADEPI010000002">
    <property type="protein sequence ID" value="CAB3359778.1"/>
    <property type="molecule type" value="Genomic_DNA"/>
</dbReference>
<reference evidence="12 13" key="1">
    <citation type="submission" date="2020-04" db="EMBL/GenBank/DDBJ databases">
        <authorList>
            <person name="Alioto T."/>
            <person name="Alioto T."/>
            <person name="Gomez Garrido J."/>
        </authorList>
    </citation>
    <scope>NUCLEOTIDE SEQUENCE [LARGE SCALE GENOMIC DNA]</scope>
</reference>
<dbReference type="SMART" id="SM00968">
    <property type="entry name" value="SMC_hinge"/>
    <property type="match status" value="1"/>
</dbReference>
<dbReference type="InterPro" id="IPR036277">
    <property type="entry name" value="SMC_hinge_sf"/>
</dbReference>
<accession>A0A8S1BRP5</accession>
<evidence type="ECO:0000256" key="8">
    <source>
        <dbReference type="PIRNR" id="PIRNR005719"/>
    </source>
</evidence>
<dbReference type="SUPFAM" id="SSF75553">
    <property type="entry name" value="Smc hinge domain"/>
    <property type="match status" value="1"/>
</dbReference>
<evidence type="ECO:0000256" key="3">
    <source>
        <dbReference type="ARBA" id="ARBA00022741"/>
    </source>
</evidence>
<dbReference type="PIRSF" id="PIRSF005719">
    <property type="entry name" value="SMC"/>
    <property type="match status" value="1"/>
</dbReference>
<dbReference type="Pfam" id="PF02463">
    <property type="entry name" value="SMC_N"/>
    <property type="match status" value="1"/>
</dbReference>
<keyword evidence="7 8" id="KW-0539">Nucleus</keyword>
<evidence type="ECO:0000256" key="2">
    <source>
        <dbReference type="ARBA" id="ARBA00006005"/>
    </source>
</evidence>
<feature type="coiled-coil region" evidence="9">
    <location>
        <begin position="195"/>
        <end position="222"/>
    </location>
</feature>
<evidence type="ECO:0000256" key="6">
    <source>
        <dbReference type="ARBA" id="ARBA00023067"/>
    </source>
</evidence>
<evidence type="ECO:0000259" key="11">
    <source>
        <dbReference type="SMART" id="SM00968"/>
    </source>
</evidence>
<sequence length="1370" mass="154594">MIIKNIVVHNFKSFHGTHVIGPFFKGMSSVIGPNGSGKSNVLDSILFVFGYRASKIRTKKVSMLIHNSAKFPNCNSCTVTVNFVQILDNNGPQEDAQEIPGTEVEVSRSAFKDNSSHYTLDGKRVQFKDIAVKLQNHGVDLTNGRFLILQGEVEQIAQMKPKAENENDTGLLEFLEEIIGTLRFKEPLAKATVLDAEMEENRESHKAKADNAQMQLQNLEEGKNAAISYLEEENKYNRAWHFIAQKNCYKSSKKIDRKEEKLNEKKEECNKVKEELASFEEKSKDLRNNMKQKEDAIKDCKGQKEELDKKYKENDAEFAKIAANMTEKNNRRKKMGDTIKNERKKLEEMEGLPEKNQKDIKDLEKNITRHESEKVELEKKLMDATETLQQQVQEPQDQLVGLEKELAGLSKTKEEKAATLQIAQSKLDLATKSENQDKEKLDGLRNSLEATTNGLQEKQQRLEAVKAEIPGVKSELLGVKEKLATEKNDRAQTEQKLAQVKVELDGARTAARLATSNNRVVNALKEECSAGRIPGVYGRLGDLGAISAQYDCAITSVCGYLNHILVDSVQTSAKCMQFLRSANLGKASFIALDQQQKFANTMKQRYDAPENVPRLFDLIKVEDERVLPAFYFAVRDTLVANDLNQATRIAFGAVRRKVVDLKGNIVDPGGAMTGGGKARRGGMGQKVTAGLVEETQVDHTPQLKQSIEELESRIRRLAPSIAALEKQEGKLQNKLSELETENKRLHMDIQHLSKNIPALEQQIKIQQDKVNKNVTDQAEVTKLETELKKAKKDMETASSAAKDVESKVESLRKQIENIRNSTVGGLGNKVKELGKKISKAHADRTKLAAAIASNERNMEKCQMKITDLEEDIEKMKQELLHMKEQKDKIAADSKELLEQRTVLGEKEINLQEDYDALKKELNKKHSEEKDIKSRKIDLDRELEKLTEELNEAKAELKRHKSSFKVLKLENIPGKEPEKPFEEIPVEELENFDVKDYNYIVANFDDVIKKNKPNLDIIDEYRAKETQFISLCDALEEATTKRDEVRNFLNQVKKQRYQEFMAGFMIINQKLKEVFRMISIGGDAELELQDTFNPFLEGIAFSVRPRNKAWTQIDRLSGGEKTLSSLALVFGLHYFKPSPFYMMDEIDAALDTRNVSIIGHYIKKFTVNCQFIVISLRAEMYDLFERRIIGVFKPDGCTRTVAIDPREFSKSHLKQPSPPPRNEKKAKPASKPTAAAPSVPADPAPMQPPTAPAPPRKSNPAKRRRFMKQTDEESADDSTTSSLPDSLAEEKLGSELQTIPDTPEREAVAEMTIPETPESGDEEDEEVDPPASSAAEQSPQSSPSETKRPLRRKASKSPMAEPTRSSKRNRK</sequence>
<keyword evidence="3" id="KW-0547">Nucleotide-binding</keyword>
<evidence type="ECO:0000256" key="9">
    <source>
        <dbReference type="SAM" id="Coils"/>
    </source>
</evidence>
<dbReference type="InterPro" id="IPR027417">
    <property type="entry name" value="P-loop_NTPase"/>
</dbReference>
<dbReference type="InterPro" id="IPR003395">
    <property type="entry name" value="RecF/RecN/SMC_N"/>
</dbReference>
<feature type="compositionally biased region" description="Low complexity" evidence="10">
    <location>
        <begin position="1328"/>
        <end position="1343"/>
    </location>
</feature>
<keyword evidence="4" id="KW-0067">ATP-binding</keyword>
<feature type="compositionally biased region" description="Low complexity" evidence="10">
    <location>
        <begin position="1228"/>
        <end position="1238"/>
    </location>
</feature>
<evidence type="ECO:0000256" key="10">
    <source>
        <dbReference type="SAM" id="MobiDB-lite"/>
    </source>
</evidence>
<feature type="domain" description="SMC hinge" evidence="11">
    <location>
        <begin position="534"/>
        <end position="650"/>
    </location>
</feature>
<evidence type="ECO:0000313" key="13">
    <source>
        <dbReference type="Proteomes" id="UP000494165"/>
    </source>
</evidence>
<feature type="compositionally biased region" description="Pro residues" evidence="10">
    <location>
        <begin position="1239"/>
        <end position="1256"/>
    </location>
</feature>
<dbReference type="PANTHER" id="PTHR18937">
    <property type="entry name" value="STRUCTURAL MAINTENANCE OF CHROMOSOMES SMC FAMILY MEMBER"/>
    <property type="match status" value="1"/>
</dbReference>
<keyword evidence="5 9" id="KW-0175">Coiled coil</keyword>
<feature type="coiled-coil region" evidence="9">
    <location>
        <begin position="248"/>
        <end position="317"/>
    </location>
</feature>
<dbReference type="InterPro" id="IPR010935">
    <property type="entry name" value="SMC_hinge"/>
</dbReference>
<dbReference type="GO" id="GO:0005634">
    <property type="term" value="C:nucleus"/>
    <property type="evidence" value="ECO:0007669"/>
    <property type="project" value="UniProtKB-SubCell"/>
</dbReference>
<feature type="compositionally biased region" description="Acidic residues" evidence="10">
    <location>
        <begin position="1317"/>
        <end position="1327"/>
    </location>
</feature>
<evidence type="ECO:0000256" key="7">
    <source>
        <dbReference type="ARBA" id="ARBA00023242"/>
    </source>
</evidence>
<comment type="subcellular location">
    <subcellularLocation>
        <location evidence="1 8">Nucleus</location>
    </subcellularLocation>
</comment>
<feature type="coiled-coil region" evidence="9">
    <location>
        <begin position="441"/>
        <end position="510"/>
    </location>
</feature>
<dbReference type="Pfam" id="PF06470">
    <property type="entry name" value="SMC_hinge"/>
    <property type="match status" value="1"/>
</dbReference>
<feature type="compositionally biased region" description="Low complexity" evidence="10">
    <location>
        <begin position="1276"/>
        <end position="1285"/>
    </location>
</feature>
<organism evidence="12 13">
    <name type="scientific">Cloeon dipterum</name>
    <dbReference type="NCBI Taxonomy" id="197152"/>
    <lineage>
        <taxon>Eukaryota</taxon>
        <taxon>Metazoa</taxon>
        <taxon>Ecdysozoa</taxon>
        <taxon>Arthropoda</taxon>
        <taxon>Hexapoda</taxon>
        <taxon>Insecta</taxon>
        <taxon>Pterygota</taxon>
        <taxon>Palaeoptera</taxon>
        <taxon>Ephemeroptera</taxon>
        <taxon>Pisciforma</taxon>
        <taxon>Baetidae</taxon>
        <taxon>Cloeon</taxon>
    </lineage>
</organism>
<evidence type="ECO:0000256" key="5">
    <source>
        <dbReference type="ARBA" id="ARBA00023054"/>
    </source>
</evidence>
<feature type="region of interest" description="Disordered" evidence="10">
    <location>
        <begin position="1202"/>
        <end position="1370"/>
    </location>
</feature>
<dbReference type="Proteomes" id="UP000494165">
    <property type="component" value="Unassembled WGS sequence"/>
</dbReference>
<name>A0A8S1BRP5_9INSE</name>
<comment type="caution">
    <text evidence="12">The sequence shown here is derived from an EMBL/GenBank/DDBJ whole genome shotgun (WGS) entry which is preliminary data.</text>
</comment>
<evidence type="ECO:0000256" key="4">
    <source>
        <dbReference type="ARBA" id="ARBA00022840"/>
    </source>
</evidence>
<dbReference type="Gene3D" id="1.10.287.1490">
    <property type="match status" value="2"/>
</dbReference>
<dbReference type="Gene3D" id="1.20.1060.20">
    <property type="match status" value="1"/>
</dbReference>
<feature type="coiled-coil region" evidence="9">
    <location>
        <begin position="707"/>
        <end position="821"/>
    </location>
</feature>
<dbReference type="SUPFAM" id="SSF52540">
    <property type="entry name" value="P-loop containing nucleoside triphosphate hydrolases"/>
    <property type="match status" value="1"/>
</dbReference>
<feature type="coiled-coil region" evidence="9">
    <location>
        <begin position="851"/>
        <end position="969"/>
    </location>
</feature>
<dbReference type="GO" id="GO:0000796">
    <property type="term" value="C:condensin complex"/>
    <property type="evidence" value="ECO:0007669"/>
    <property type="project" value="TreeGrafter"/>
</dbReference>
<protein>
    <recommendedName>
        <fullName evidence="8">Structural maintenance of chromosomes protein</fullName>
    </recommendedName>
</protein>
<comment type="similarity">
    <text evidence="2">Belongs to the SMC family. SMC4 subfamily.</text>
</comment>
<dbReference type="OrthoDB" id="5575062at2759"/>
<dbReference type="InterPro" id="IPR024704">
    <property type="entry name" value="SMC"/>
</dbReference>
<dbReference type="PANTHER" id="PTHR18937:SF172">
    <property type="entry name" value="STRUCTURAL MAINTENANCE OF CHROMOSOMES PROTEIN"/>
    <property type="match status" value="1"/>
</dbReference>
<proteinExistence type="inferred from homology"/>
<gene>
    <name evidence="12" type="ORF">CLODIP_2_CD07810</name>
</gene>
<keyword evidence="13" id="KW-1185">Reference proteome</keyword>